<dbReference type="STRING" id="1391653.AKJ08_0176"/>
<keyword evidence="1" id="KW-0812">Transmembrane</keyword>
<dbReference type="Proteomes" id="UP000055590">
    <property type="component" value="Chromosome"/>
</dbReference>
<keyword evidence="3" id="KW-1185">Reference proteome</keyword>
<accession>A0A0K1P9K9</accession>
<feature type="transmembrane region" description="Helical" evidence="1">
    <location>
        <begin position="50"/>
        <end position="69"/>
    </location>
</feature>
<sequence length="76" mass="8804">MTDYPARLHEQERLRNDIDRARNELADSLVAIRDRVTGRMDWKAVVRRKPVQAVLVGLAVGLVLARLLTVRRETKR</sequence>
<dbReference type="AlphaFoldDB" id="A0A0K1P9K9"/>
<dbReference type="EMBL" id="CP012332">
    <property type="protein sequence ID" value="AKU89789.1"/>
    <property type="molecule type" value="Genomic_DNA"/>
</dbReference>
<dbReference type="KEGG" id="vin:AKJ08_0176"/>
<proteinExistence type="predicted"/>
<dbReference type="RefSeq" id="WP_050724332.1">
    <property type="nucleotide sequence ID" value="NZ_CP012332.1"/>
</dbReference>
<evidence type="ECO:0000313" key="2">
    <source>
        <dbReference type="EMBL" id="AKU89789.1"/>
    </source>
</evidence>
<organism evidence="2 3">
    <name type="scientific">Vulgatibacter incomptus</name>
    <dbReference type="NCBI Taxonomy" id="1391653"/>
    <lineage>
        <taxon>Bacteria</taxon>
        <taxon>Pseudomonadati</taxon>
        <taxon>Myxococcota</taxon>
        <taxon>Myxococcia</taxon>
        <taxon>Myxococcales</taxon>
        <taxon>Cystobacterineae</taxon>
        <taxon>Vulgatibacteraceae</taxon>
        <taxon>Vulgatibacter</taxon>
    </lineage>
</organism>
<gene>
    <name evidence="2" type="ORF">AKJ08_0176</name>
</gene>
<evidence type="ECO:0000313" key="3">
    <source>
        <dbReference type="Proteomes" id="UP000055590"/>
    </source>
</evidence>
<name>A0A0K1P9K9_9BACT</name>
<keyword evidence="1" id="KW-1133">Transmembrane helix</keyword>
<evidence type="ECO:0000256" key="1">
    <source>
        <dbReference type="SAM" id="Phobius"/>
    </source>
</evidence>
<reference evidence="2 3" key="1">
    <citation type="submission" date="2015-08" db="EMBL/GenBank/DDBJ databases">
        <authorList>
            <person name="Babu N.S."/>
            <person name="Beckwith C.J."/>
            <person name="Beseler K.G."/>
            <person name="Brison A."/>
            <person name="Carone J.V."/>
            <person name="Caskin T.P."/>
            <person name="Diamond M."/>
            <person name="Durham M.E."/>
            <person name="Foxe J.M."/>
            <person name="Go M."/>
            <person name="Henderson B.A."/>
            <person name="Jones I.B."/>
            <person name="McGettigan J.A."/>
            <person name="Micheletti S.J."/>
            <person name="Nasrallah M.E."/>
            <person name="Ortiz D."/>
            <person name="Piller C.R."/>
            <person name="Privatt S.R."/>
            <person name="Schneider S.L."/>
            <person name="Sharp S."/>
            <person name="Smith T.C."/>
            <person name="Stanton J.D."/>
            <person name="Ullery H.E."/>
            <person name="Wilson R.J."/>
            <person name="Serrano M.G."/>
            <person name="Buck G."/>
            <person name="Lee V."/>
            <person name="Wang Y."/>
            <person name="Carvalho R."/>
            <person name="Voegtly L."/>
            <person name="Shi R."/>
            <person name="Duckworth R."/>
            <person name="Johnson A."/>
            <person name="Loviza R."/>
            <person name="Walstead R."/>
            <person name="Shah Z."/>
            <person name="Kiflezghi M."/>
            <person name="Wade K."/>
            <person name="Ball S.L."/>
            <person name="Bradley K.W."/>
            <person name="Asai D.J."/>
            <person name="Bowman C.A."/>
            <person name="Russell D.A."/>
            <person name="Pope W.H."/>
            <person name="Jacobs-Sera D."/>
            <person name="Hendrix R.W."/>
            <person name="Hatfull G.F."/>
        </authorList>
    </citation>
    <scope>NUCLEOTIDE SEQUENCE [LARGE SCALE GENOMIC DNA]</scope>
    <source>
        <strain evidence="2 3">DSM 27710</strain>
    </source>
</reference>
<keyword evidence="1" id="KW-0472">Membrane</keyword>
<protein>
    <recommendedName>
        <fullName evidence="4">DUF3618 domain-containing protein</fullName>
    </recommendedName>
</protein>
<evidence type="ECO:0008006" key="4">
    <source>
        <dbReference type="Google" id="ProtNLM"/>
    </source>
</evidence>